<dbReference type="EMBL" id="JAHESE010000018">
    <property type="protein sequence ID" value="MBT1709981.1"/>
    <property type="molecule type" value="Genomic_DNA"/>
</dbReference>
<organism evidence="1 2">
    <name type="scientific">Dawidia cretensis</name>
    <dbReference type="NCBI Taxonomy" id="2782350"/>
    <lineage>
        <taxon>Bacteria</taxon>
        <taxon>Pseudomonadati</taxon>
        <taxon>Bacteroidota</taxon>
        <taxon>Cytophagia</taxon>
        <taxon>Cytophagales</taxon>
        <taxon>Chryseotaleaceae</taxon>
        <taxon>Dawidia</taxon>
    </lineage>
</organism>
<keyword evidence="2" id="KW-1185">Reference proteome</keyword>
<sequence>MKKMFFILGFTLIAALGFFVNTEVNQDKGSVTLQGLKEATAQGGETGRCHSCPPNIREACWTCDGMIIQMYCCGCSGGPITC</sequence>
<dbReference type="Proteomes" id="UP001319080">
    <property type="component" value="Unassembled WGS sequence"/>
</dbReference>
<evidence type="ECO:0000313" key="2">
    <source>
        <dbReference type="Proteomes" id="UP001319080"/>
    </source>
</evidence>
<accession>A0AAP2DZ46</accession>
<evidence type="ECO:0000313" key="1">
    <source>
        <dbReference type="EMBL" id="MBT1709981.1"/>
    </source>
</evidence>
<proteinExistence type="predicted"/>
<name>A0AAP2DZ46_9BACT</name>
<gene>
    <name evidence="1" type="ORF">KK062_17175</name>
</gene>
<reference evidence="1 2" key="1">
    <citation type="submission" date="2021-05" db="EMBL/GenBank/DDBJ databases">
        <title>A Polyphasic approach of four new species of the genus Ohtaekwangia: Ohtaekwangia histidinii sp. nov., Ohtaekwangia cretensis sp. nov., Ohtaekwangia indiensis sp. nov., Ohtaekwangia reichenbachii sp. nov. from diverse environment.</title>
        <authorList>
            <person name="Octaviana S."/>
        </authorList>
    </citation>
    <scope>NUCLEOTIDE SEQUENCE [LARGE SCALE GENOMIC DNA]</scope>
    <source>
        <strain evidence="1 2">PWU5</strain>
    </source>
</reference>
<comment type="caution">
    <text evidence="1">The sequence shown here is derived from an EMBL/GenBank/DDBJ whole genome shotgun (WGS) entry which is preliminary data.</text>
</comment>
<dbReference type="RefSeq" id="WP_254085560.1">
    <property type="nucleotide sequence ID" value="NZ_JAHESE010000018.1"/>
</dbReference>
<dbReference type="AlphaFoldDB" id="A0AAP2DZ46"/>
<protein>
    <submittedName>
        <fullName evidence="1">Uncharacterized protein</fullName>
    </submittedName>
</protein>